<feature type="binding site" evidence="5">
    <location>
        <position position="40"/>
    </location>
    <ligand>
        <name>FAD</name>
        <dbReference type="ChEBI" id="CHEBI:57692"/>
    </ligand>
</feature>
<evidence type="ECO:0000256" key="5">
    <source>
        <dbReference type="PIRSR" id="PIRSR601834-1"/>
    </source>
</evidence>
<dbReference type="PROSITE" id="PS51384">
    <property type="entry name" value="FAD_FR"/>
    <property type="match status" value="1"/>
</dbReference>
<dbReference type="InterPro" id="IPR017938">
    <property type="entry name" value="Riboflavin_synthase-like_b-brl"/>
</dbReference>
<sequence>MSQAKASPRSSLSAQKLGFRTGQHVLLQARIDGSQVVRPYAPVTLSDQRGSFDLMVKVYPAGGNEFRYGGLMSQFLDRMNRGDTVQAIRTRFVYCANVLPLTDLRIPLVPAKLTQVATLLDHLALLAHIQWALELSHNCDSVLD</sequence>
<comment type="cofactor">
    <cofactor evidence="1 5">
        <name>FAD</name>
        <dbReference type="ChEBI" id="CHEBI:57692"/>
    </cofactor>
</comment>
<proteinExistence type="predicted"/>
<dbReference type="AlphaFoldDB" id="A0A9J6H684"/>
<keyword evidence="2 5" id="KW-0285">Flavoprotein</keyword>
<keyword evidence="3 5" id="KW-0274">FAD</keyword>
<feature type="domain" description="FAD-binding FR-type" evidence="6">
    <location>
        <begin position="1"/>
        <end position="107"/>
    </location>
</feature>
<gene>
    <name evidence="7" type="ORF">HPB48_022329</name>
</gene>
<dbReference type="PANTHER" id="PTHR19370">
    <property type="entry name" value="NADH-CYTOCHROME B5 REDUCTASE"/>
    <property type="match status" value="1"/>
</dbReference>
<accession>A0A9J6H684</accession>
<feature type="binding site" evidence="5">
    <location>
        <position position="72"/>
    </location>
    <ligand>
        <name>FAD</name>
        <dbReference type="ChEBI" id="CHEBI:57692"/>
    </ligand>
</feature>
<dbReference type="OrthoDB" id="432685at2759"/>
<feature type="binding site" evidence="5">
    <location>
        <position position="57"/>
    </location>
    <ligand>
        <name>FAD</name>
        <dbReference type="ChEBI" id="CHEBI:57692"/>
    </ligand>
</feature>
<organism evidence="7 8">
    <name type="scientific">Haemaphysalis longicornis</name>
    <name type="common">Bush tick</name>
    <dbReference type="NCBI Taxonomy" id="44386"/>
    <lineage>
        <taxon>Eukaryota</taxon>
        <taxon>Metazoa</taxon>
        <taxon>Ecdysozoa</taxon>
        <taxon>Arthropoda</taxon>
        <taxon>Chelicerata</taxon>
        <taxon>Arachnida</taxon>
        <taxon>Acari</taxon>
        <taxon>Parasitiformes</taxon>
        <taxon>Ixodida</taxon>
        <taxon>Ixodoidea</taxon>
        <taxon>Ixodidae</taxon>
        <taxon>Haemaphysalinae</taxon>
        <taxon>Haemaphysalis</taxon>
    </lineage>
</organism>
<dbReference type="InterPro" id="IPR001834">
    <property type="entry name" value="CBR-like"/>
</dbReference>
<feature type="binding site" evidence="5">
    <location>
        <position position="38"/>
    </location>
    <ligand>
        <name>FAD</name>
        <dbReference type="ChEBI" id="CHEBI:57692"/>
    </ligand>
</feature>
<evidence type="ECO:0000313" key="7">
    <source>
        <dbReference type="EMBL" id="KAH9382220.1"/>
    </source>
</evidence>
<evidence type="ECO:0000256" key="4">
    <source>
        <dbReference type="ARBA" id="ARBA00023002"/>
    </source>
</evidence>
<evidence type="ECO:0000259" key="6">
    <source>
        <dbReference type="PROSITE" id="PS51384"/>
    </source>
</evidence>
<dbReference type="InterPro" id="IPR017927">
    <property type="entry name" value="FAD-bd_FR_type"/>
</dbReference>
<comment type="caution">
    <text evidence="7">The sequence shown here is derived from an EMBL/GenBank/DDBJ whole genome shotgun (WGS) entry which is preliminary data.</text>
</comment>
<dbReference type="Pfam" id="PF00970">
    <property type="entry name" value="FAD_binding_6"/>
    <property type="match status" value="1"/>
</dbReference>
<feature type="binding site" evidence="5">
    <location>
        <position position="39"/>
    </location>
    <ligand>
        <name>FAD</name>
        <dbReference type="ChEBI" id="CHEBI:57692"/>
    </ligand>
</feature>
<dbReference type="InterPro" id="IPR008333">
    <property type="entry name" value="Cbr1-like_FAD-bd_dom"/>
</dbReference>
<dbReference type="Proteomes" id="UP000821853">
    <property type="component" value="Chromosome 9"/>
</dbReference>
<evidence type="ECO:0000256" key="3">
    <source>
        <dbReference type="ARBA" id="ARBA00022827"/>
    </source>
</evidence>
<keyword evidence="4" id="KW-0560">Oxidoreductase</keyword>
<protein>
    <recommendedName>
        <fullName evidence="6">FAD-binding FR-type domain-containing protein</fullName>
    </recommendedName>
</protein>
<dbReference type="VEuPathDB" id="VectorBase:HLOH_047065"/>
<keyword evidence="8" id="KW-1185">Reference proteome</keyword>
<dbReference type="EMBL" id="JABSTR010000011">
    <property type="protein sequence ID" value="KAH9382220.1"/>
    <property type="molecule type" value="Genomic_DNA"/>
</dbReference>
<evidence type="ECO:0000256" key="2">
    <source>
        <dbReference type="ARBA" id="ARBA00022630"/>
    </source>
</evidence>
<evidence type="ECO:0000256" key="1">
    <source>
        <dbReference type="ARBA" id="ARBA00001974"/>
    </source>
</evidence>
<dbReference type="GO" id="GO:0016491">
    <property type="term" value="F:oxidoreductase activity"/>
    <property type="evidence" value="ECO:0007669"/>
    <property type="project" value="UniProtKB-KW"/>
</dbReference>
<reference evidence="7 8" key="1">
    <citation type="journal article" date="2020" name="Cell">
        <title>Large-Scale Comparative Analyses of Tick Genomes Elucidate Their Genetic Diversity and Vector Capacities.</title>
        <authorList>
            <consortium name="Tick Genome and Microbiome Consortium (TIGMIC)"/>
            <person name="Jia N."/>
            <person name="Wang J."/>
            <person name="Shi W."/>
            <person name="Du L."/>
            <person name="Sun Y."/>
            <person name="Zhan W."/>
            <person name="Jiang J.F."/>
            <person name="Wang Q."/>
            <person name="Zhang B."/>
            <person name="Ji P."/>
            <person name="Bell-Sakyi L."/>
            <person name="Cui X.M."/>
            <person name="Yuan T.T."/>
            <person name="Jiang B.G."/>
            <person name="Yang W.F."/>
            <person name="Lam T.T."/>
            <person name="Chang Q.C."/>
            <person name="Ding S.J."/>
            <person name="Wang X.J."/>
            <person name="Zhu J.G."/>
            <person name="Ruan X.D."/>
            <person name="Zhao L."/>
            <person name="Wei J.T."/>
            <person name="Ye R.Z."/>
            <person name="Que T.C."/>
            <person name="Du C.H."/>
            <person name="Zhou Y.H."/>
            <person name="Cheng J.X."/>
            <person name="Dai P.F."/>
            <person name="Guo W.B."/>
            <person name="Han X.H."/>
            <person name="Huang E.J."/>
            <person name="Li L.F."/>
            <person name="Wei W."/>
            <person name="Gao Y.C."/>
            <person name="Liu J.Z."/>
            <person name="Shao H.Z."/>
            <person name="Wang X."/>
            <person name="Wang C.C."/>
            <person name="Yang T.C."/>
            <person name="Huo Q.B."/>
            <person name="Li W."/>
            <person name="Chen H.Y."/>
            <person name="Chen S.E."/>
            <person name="Zhou L.G."/>
            <person name="Ni X.B."/>
            <person name="Tian J.H."/>
            <person name="Sheng Y."/>
            <person name="Liu T."/>
            <person name="Pan Y.S."/>
            <person name="Xia L.Y."/>
            <person name="Li J."/>
            <person name="Zhao F."/>
            <person name="Cao W.C."/>
        </authorList>
    </citation>
    <scope>NUCLEOTIDE SEQUENCE [LARGE SCALE GENOMIC DNA]</scope>
    <source>
        <strain evidence="7">HaeL-2018</strain>
    </source>
</reference>
<name>A0A9J6H684_HAELO</name>
<dbReference type="SUPFAM" id="SSF63380">
    <property type="entry name" value="Riboflavin synthase domain-like"/>
    <property type="match status" value="1"/>
</dbReference>
<feature type="binding site" evidence="5">
    <location>
        <position position="73"/>
    </location>
    <ligand>
        <name>FAD</name>
        <dbReference type="ChEBI" id="CHEBI:57692"/>
    </ligand>
</feature>
<dbReference type="Gene3D" id="2.40.30.10">
    <property type="entry name" value="Translation factors"/>
    <property type="match status" value="1"/>
</dbReference>
<evidence type="ECO:0000313" key="8">
    <source>
        <dbReference type="Proteomes" id="UP000821853"/>
    </source>
</evidence>